<evidence type="ECO:0000256" key="1">
    <source>
        <dbReference type="ARBA" id="ARBA00022679"/>
    </source>
</evidence>
<dbReference type="GO" id="GO:0016757">
    <property type="term" value="F:glycosyltransferase activity"/>
    <property type="evidence" value="ECO:0007669"/>
    <property type="project" value="TreeGrafter"/>
</dbReference>
<dbReference type="Proteomes" id="UP000199320">
    <property type="component" value="Unassembled WGS sequence"/>
</dbReference>
<dbReference type="PANTHER" id="PTHR46401">
    <property type="entry name" value="GLYCOSYLTRANSFERASE WBBK-RELATED"/>
    <property type="match status" value="1"/>
</dbReference>
<dbReference type="SUPFAM" id="SSF53756">
    <property type="entry name" value="UDP-Glycosyltransferase/glycogen phosphorylase"/>
    <property type="match status" value="1"/>
</dbReference>
<protein>
    <submittedName>
        <fullName evidence="3">Glycosyltransferase involved in cell wall bisynthesis</fullName>
    </submittedName>
</protein>
<keyword evidence="4" id="KW-1185">Reference proteome</keyword>
<dbReference type="Pfam" id="PF13692">
    <property type="entry name" value="Glyco_trans_1_4"/>
    <property type="match status" value="1"/>
</dbReference>
<sequence>MRIAGLARRLGQPGGAEESMRTLFEDLAPEHRTIMFGHTSGNLDQDRVVSQRVLAADLDLHGVLQVPTAYLEFYLRFRRQLERFCPSLIFAQHELGLLGARQDAPQILFLRDESLLPSSLSKRGIGRLVFNPVAQAVQRRLFGEVIHGSDLLVANSKHTAKKYNRQWGVNPKVVYPFVDVDEFKIETTGDKILHVTPTLNKGINVTLDVADQLPGEDFLVVGREPPAGIRDRIQESTNVEYRGYVDNMREVYRETKLVLMPSRWEEPFGRVPLESGISGIPTLCSGRGGLGEAVGTDDLIVESNAPVEYVRTIKSVLADYETYAKLVRQNALSKRASEQMEKLKTTVKRQLDMDL</sequence>
<feature type="domain" description="Glycosyltransferase subfamily 4-like N-terminal" evidence="2">
    <location>
        <begin position="13"/>
        <end position="181"/>
    </location>
</feature>
<dbReference type="RefSeq" id="WP_092936182.1">
    <property type="nucleotide sequence ID" value="NZ_FOIC01000068.1"/>
</dbReference>
<evidence type="ECO:0000313" key="4">
    <source>
        <dbReference type="Proteomes" id="UP000199320"/>
    </source>
</evidence>
<keyword evidence="1 3" id="KW-0808">Transferase</keyword>
<dbReference type="OrthoDB" id="131038at2157"/>
<name>A0A1I0JWU3_9EURY</name>
<evidence type="ECO:0000313" key="3">
    <source>
        <dbReference type="EMBL" id="SEU14595.1"/>
    </source>
</evidence>
<organism evidence="3 4">
    <name type="scientific">Natrinema hispanicum</name>
    <dbReference type="NCBI Taxonomy" id="392421"/>
    <lineage>
        <taxon>Archaea</taxon>
        <taxon>Methanobacteriati</taxon>
        <taxon>Methanobacteriota</taxon>
        <taxon>Stenosarchaea group</taxon>
        <taxon>Halobacteria</taxon>
        <taxon>Halobacteriales</taxon>
        <taxon>Natrialbaceae</taxon>
        <taxon>Natrinema</taxon>
    </lineage>
</organism>
<evidence type="ECO:0000259" key="2">
    <source>
        <dbReference type="Pfam" id="PF13439"/>
    </source>
</evidence>
<dbReference type="EMBL" id="FOIC01000068">
    <property type="protein sequence ID" value="SEU14595.1"/>
    <property type="molecule type" value="Genomic_DNA"/>
</dbReference>
<accession>A0A1I0JWU3</accession>
<dbReference type="STRING" id="392421.SAMN04488694_1682"/>
<reference evidence="4" key="1">
    <citation type="submission" date="2016-10" db="EMBL/GenBank/DDBJ databases">
        <authorList>
            <person name="Varghese N."/>
            <person name="Submissions S."/>
        </authorList>
    </citation>
    <scope>NUCLEOTIDE SEQUENCE [LARGE SCALE GENOMIC DNA]</scope>
    <source>
        <strain evidence="4">CDM_6</strain>
    </source>
</reference>
<dbReference type="InterPro" id="IPR028098">
    <property type="entry name" value="Glyco_trans_4-like_N"/>
</dbReference>
<dbReference type="AlphaFoldDB" id="A0A1I0JWU3"/>
<proteinExistence type="predicted"/>
<dbReference type="PANTHER" id="PTHR46401:SF2">
    <property type="entry name" value="GLYCOSYLTRANSFERASE WBBK-RELATED"/>
    <property type="match status" value="1"/>
</dbReference>
<dbReference type="Gene3D" id="3.40.50.2000">
    <property type="entry name" value="Glycogen Phosphorylase B"/>
    <property type="match status" value="2"/>
</dbReference>
<gene>
    <name evidence="3" type="ORF">SAMN04488694_1682</name>
</gene>
<dbReference type="Pfam" id="PF13439">
    <property type="entry name" value="Glyco_transf_4"/>
    <property type="match status" value="1"/>
</dbReference>
<dbReference type="CDD" id="cd03801">
    <property type="entry name" value="GT4_PimA-like"/>
    <property type="match status" value="1"/>
</dbReference>